<gene>
    <name evidence="1" type="ORF">V8N49_14815</name>
</gene>
<organism evidence="1 2">
    <name type="scientific">Erwinia aphidicola</name>
    <dbReference type="NCBI Taxonomy" id="68334"/>
    <lineage>
        <taxon>Bacteria</taxon>
        <taxon>Pseudomonadati</taxon>
        <taxon>Pseudomonadota</taxon>
        <taxon>Gammaproteobacteria</taxon>
        <taxon>Enterobacterales</taxon>
        <taxon>Erwiniaceae</taxon>
        <taxon>Erwinia</taxon>
    </lineage>
</organism>
<dbReference type="PANTHER" id="PTHR38785">
    <property type="entry name" value="HOMOLOG OF VIRK"/>
    <property type="match status" value="1"/>
</dbReference>
<protein>
    <submittedName>
        <fullName evidence="1">VirK/YbjX family protein</fullName>
    </submittedName>
</protein>
<dbReference type="GeneID" id="89474024"/>
<proteinExistence type="predicted"/>
<dbReference type="PANTHER" id="PTHR38785:SF1">
    <property type="entry name" value="HOMOLOG OF VIRK"/>
    <property type="match status" value="1"/>
</dbReference>
<keyword evidence="2" id="KW-1185">Reference proteome</keyword>
<dbReference type="EMBL" id="JBANEI010000010">
    <property type="protein sequence ID" value="MEI2682927.1"/>
    <property type="molecule type" value="Genomic_DNA"/>
</dbReference>
<dbReference type="RefSeq" id="WP_048917551.1">
    <property type="nucleotide sequence ID" value="NZ_CAKKMT010000002.1"/>
</dbReference>
<comment type="caution">
    <text evidence="1">The sequence shown here is derived from an EMBL/GenBank/DDBJ whole genome shotgun (WGS) entry which is preliminary data.</text>
</comment>
<dbReference type="InterPro" id="IPR007488">
    <property type="entry name" value="DUF535"/>
</dbReference>
<dbReference type="Proteomes" id="UP001306592">
    <property type="component" value="Unassembled WGS sequence"/>
</dbReference>
<accession>A0ABU8DIU5</accession>
<sequence length="311" mass="35250">MSSEALFFSSPESALSLFTALVSGRITPNATWQSSAYRAKFLLRSLAFPHSTALHMRQLADIPAMREALVLQPMLPGKVHRPYLHLGLSATQRARTIGQHYRFMQQLTAGVLRQALLSPHSTELVSFYGKDDQPFRVTVACNGRCEREGEVVMLLSSGEVTLAVLTFAITEQRGQPVLVIGCVQGAHRDTPHEAIRLATKACYGLFPKRLLLEVAFLLARELGISTLQGVSDCSHTWRSLRYRFKKKEAFVASYDEFWQSLDASRLSRQLWQLPAELAHKAMEEIPSKKRAEYRRRYQLLDDLHQQFSRFA</sequence>
<evidence type="ECO:0000313" key="2">
    <source>
        <dbReference type="Proteomes" id="UP001306592"/>
    </source>
</evidence>
<reference evidence="1 2" key="1">
    <citation type="submission" date="2024-02" db="EMBL/GenBank/DDBJ databases">
        <title>First report Erwinia aphidicola in onion in Chile.</title>
        <authorList>
            <person name="Valenzuela M."/>
            <person name="Pena M."/>
            <person name="Dutta B."/>
        </authorList>
    </citation>
    <scope>NUCLEOTIDE SEQUENCE [LARGE SCALE GENOMIC DNA]</scope>
    <source>
        <strain evidence="1 2">QCJ3A</strain>
    </source>
</reference>
<evidence type="ECO:0000313" key="1">
    <source>
        <dbReference type="EMBL" id="MEI2682927.1"/>
    </source>
</evidence>
<dbReference type="Pfam" id="PF04393">
    <property type="entry name" value="DUF535"/>
    <property type="match status" value="1"/>
</dbReference>
<name>A0ABU8DIU5_ERWAP</name>